<dbReference type="Proteomes" id="UP000231702">
    <property type="component" value="Unassembled WGS sequence"/>
</dbReference>
<dbReference type="PANTHER" id="PTHR42943:SF13">
    <property type="entry name" value="GLUTATHIONE S-TRANSFERASE KAPPA-RELATED"/>
    <property type="match status" value="1"/>
</dbReference>
<dbReference type="InterPro" id="IPR036249">
    <property type="entry name" value="Thioredoxin-like_sf"/>
</dbReference>
<gene>
    <name evidence="3" type="ORF">CVM39_09075</name>
</gene>
<evidence type="ECO:0000313" key="3">
    <source>
        <dbReference type="EMBL" id="PJE28622.1"/>
    </source>
</evidence>
<dbReference type="InterPro" id="IPR044087">
    <property type="entry name" value="NahD-like"/>
</dbReference>
<evidence type="ECO:0000256" key="1">
    <source>
        <dbReference type="PIRNR" id="PIRNR006386"/>
    </source>
</evidence>
<dbReference type="InterPro" id="IPR001853">
    <property type="entry name" value="DSBA-like_thioredoxin_dom"/>
</dbReference>
<accession>A0ABX4MPL5</accession>
<keyword evidence="4" id="KW-1185">Reference proteome</keyword>
<dbReference type="PANTHER" id="PTHR42943">
    <property type="entry name" value="GLUTATHIONE S-TRANSFERASE KAPPA"/>
    <property type="match status" value="1"/>
</dbReference>
<evidence type="ECO:0000259" key="2">
    <source>
        <dbReference type="Pfam" id="PF01323"/>
    </source>
</evidence>
<protein>
    <recommendedName>
        <fullName evidence="1">2-hydroxychromene-2-carboxylate isomerase</fullName>
        <ecNumber evidence="1">5.99.1.4</ecNumber>
    </recommendedName>
</protein>
<dbReference type="Gene3D" id="3.40.30.10">
    <property type="entry name" value="Glutaredoxin"/>
    <property type="match status" value="1"/>
</dbReference>
<dbReference type="SUPFAM" id="SSF52833">
    <property type="entry name" value="Thioredoxin-like"/>
    <property type="match status" value="1"/>
</dbReference>
<name>A0ABX4MPL5_9RHOB</name>
<comment type="catalytic activity">
    <reaction evidence="1">
        <text>2-hydroxychromene-2-carboxylate = (3E)-4-(2-hydroxyphenyl)-2-oxobut-3-enoate</text>
        <dbReference type="Rhea" id="RHEA:27401"/>
        <dbReference type="ChEBI" id="CHEBI:59350"/>
        <dbReference type="ChEBI" id="CHEBI:59353"/>
        <dbReference type="EC" id="5.99.1.4"/>
    </reaction>
</comment>
<dbReference type="Pfam" id="PF01323">
    <property type="entry name" value="DSBA"/>
    <property type="match status" value="1"/>
</dbReference>
<dbReference type="CDD" id="cd03022">
    <property type="entry name" value="DsbA_HCCA_Iso"/>
    <property type="match status" value="1"/>
</dbReference>
<proteinExistence type="inferred from homology"/>
<dbReference type="InterPro" id="IPR014440">
    <property type="entry name" value="HCCAis_GSTk"/>
</dbReference>
<dbReference type="InterPro" id="IPR051924">
    <property type="entry name" value="GST_Kappa/NadH"/>
</dbReference>
<comment type="similarity">
    <text evidence="1">Belongs to the GST superfamily. NadH family.</text>
</comment>
<keyword evidence="1 3" id="KW-0413">Isomerase</keyword>
<dbReference type="EC" id="5.99.1.4" evidence="1"/>
<feature type="domain" description="DSBA-like thioredoxin" evidence="2">
    <location>
        <begin position="16"/>
        <end position="207"/>
    </location>
</feature>
<reference evidence="3 4" key="1">
    <citation type="journal article" date="2018" name="Int. J. Syst. Evol. Microbiol.">
        <title>Pseudooceanicola lipolyticus sp. nov., a marine alphaproteobacterium, reclassification of Oceanicola flagellatus as Pseudooceanicola flagellatus comb. nov. and emended description of the genus Pseudooceanicola.</title>
        <authorList>
            <person name="Huang M.-M."/>
            <person name="Guo L.-L."/>
            <person name="Wu Y.-H."/>
            <person name="Lai Q.-L."/>
            <person name="Shao Z.-Z."/>
            <person name="Wang C.-S."/>
            <person name="Wu M."/>
            <person name="Xu X.-W."/>
        </authorList>
    </citation>
    <scope>NUCLEOTIDE SEQUENCE [LARGE SCALE GENOMIC DNA]</scope>
    <source>
        <strain evidence="3 4">Ar-45</strain>
    </source>
</reference>
<evidence type="ECO:0000313" key="4">
    <source>
        <dbReference type="Proteomes" id="UP000231702"/>
    </source>
</evidence>
<dbReference type="PIRSF" id="PIRSF006386">
    <property type="entry name" value="HCCAis_GSTk"/>
    <property type="match status" value="1"/>
</dbReference>
<dbReference type="GO" id="GO:0016853">
    <property type="term" value="F:isomerase activity"/>
    <property type="evidence" value="ECO:0007669"/>
    <property type="project" value="UniProtKB-KW"/>
</dbReference>
<organism evidence="3 4">
    <name type="scientific">Pseudooceanicola antarcticus</name>
    <dbReference type="NCBI Taxonomy" id="1247613"/>
    <lineage>
        <taxon>Bacteria</taxon>
        <taxon>Pseudomonadati</taxon>
        <taxon>Pseudomonadota</taxon>
        <taxon>Alphaproteobacteria</taxon>
        <taxon>Rhodobacterales</taxon>
        <taxon>Paracoccaceae</taxon>
        <taxon>Pseudooceanicola</taxon>
    </lineage>
</organism>
<dbReference type="EMBL" id="PGTD01000016">
    <property type="protein sequence ID" value="PJE28622.1"/>
    <property type="molecule type" value="Genomic_DNA"/>
</dbReference>
<sequence>MPNGTTPRREHLAPHIDYYFTPVSPWTYLAGDGLEQIAARTGASIAYKPVDLMKVFAQTGGTALGERPPARVEYRMQELKRARKKLGMDLVLQPAYFPTNPAPASYAVIAAEKAGGGDTGKLVQLLLRACWAEEKNIAEDEVIREALDQAGFDPGLADSGLLTGAETFVANTEEAVANGVFGSPFYIVDGTERFWGQDRLADLEAHLTGRL</sequence>
<comment type="caution">
    <text evidence="3">The sequence shown here is derived from an EMBL/GenBank/DDBJ whole genome shotgun (WGS) entry which is preliminary data.</text>
</comment>